<organism evidence="2 3">
    <name type="scientific">Flagellimonas zhangzhouensis</name>
    <dbReference type="NCBI Taxonomy" id="1073328"/>
    <lineage>
        <taxon>Bacteria</taxon>
        <taxon>Pseudomonadati</taxon>
        <taxon>Bacteroidota</taxon>
        <taxon>Flavobacteriia</taxon>
        <taxon>Flavobacteriales</taxon>
        <taxon>Flavobacteriaceae</taxon>
        <taxon>Flagellimonas</taxon>
    </lineage>
</organism>
<reference evidence="3" key="1">
    <citation type="submission" date="2016-10" db="EMBL/GenBank/DDBJ databases">
        <authorList>
            <person name="Varghese N."/>
            <person name="Submissions S."/>
        </authorList>
    </citation>
    <scope>NUCLEOTIDE SEQUENCE [LARGE SCALE GENOMIC DNA]</scope>
    <source>
        <strain evidence="3">DSM 25030</strain>
    </source>
</reference>
<evidence type="ECO:0000256" key="1">
    <source>
        <dbReference type="SAM" id="Phobius"/>
    </source>
</evidence>
<dbReference type="STRING" id="1073328.SAMN05216294_2406"/>
<gene>
    <name evidence="2" type="ORF">SAMN04487892_1052</name>
</gene>
<protein>
    <submittedName>
        <fullName evidence="2">Uncharacterized protein</fullName>
    </submittedName>
</protein>
<keyword evidence="1" id="KW-0472">Membrane</keyword>
<name>A0A1H2SE50_9FLAO</name>
<accession>A0A1H2SE50</accession>
<evidence type="ECO:0000313" key="2">
    <source>
        <dbReference type="EMBL" id="SDW29797.1"/>
    </source>
</evidence>
<keyword evidence="3" id="KW-1185">Reference proteome</keyword>
<dbReference type="AlphaFoldDB" id="A0A1H2SE50"/>
<dbReference type="EMBL" id="FNMY01000001">
    <property type="protein sequence ID" value="SDW29797.1"/>
    <property type="molecule type" value="Genomic_DNA"/>
</dbReference>
<dbReference type="RefSeq" id="WP_090296203.1">
    <property type="nucleotide sequence ID" value="NZ_FNKI01000002.1"/>
</dbReference>
<feature type="transmembrane region" description="Helical" evidence="1">
    <location>
        <begin position="21"/>
        <end position="42"/>
    </location>
</feature>
<proteinExistence type="predicted"/>
<evidence type="ECO:0000313" key="3">
    <source>
        <dbReference type="Proteomes" id="UP000199592"/>
    </source>
</evidence>
<dbReference type="InterPro" id="IPR045749">
    <property type="entry name" value="DUF6090"/>
</dbReference>
<keyword evidence="1" id="KW-1133">Transmembrane helix</keyword>
<sequence length="261" mass="30601">MIKFFRSIRQRLLSENKFSKYLLYAIGEIVLVVIGILIALQINNWNESKKNSKKEFYLLQQLHKEFKKDSSRISTQASLTNLKMQDGKMVKSFLEGKTNLGADSLVSFLFYNSKALLFQSHTPTYDEIISSGNLNLITNEDLKAKISSYKSDLSLINSFLFMEAHEHKERYNLHLYKYFDSEIMTYLWKNNGRKDRIISNEAIKDFKTDINGYKNDSKSIYHVSTLIGVDAELNFQYTQRINIRIYEILDELKKELEKPEL</sequence>
<dbReference type="Proteomes" id="UP000199592">
    <property type="component" value="Unassembled WGS sequence"/>
</dbReference>
<keyword evidence="1" id="KW-0812">Transmembrane</keyword>
<dbReference type="OrthoDB" id="821805at2"/>
<dbReference type="Pfam" id="PF19578">
    <property type="entry name" value="DUF6090"/>
    <property type="match status" value="1"/>
</dbReference>